<organism evidence="1 2">
    <name type="scientific">Ridgeia piscesae</name>
    <name type="common">Tubeworm</name>
    <dbReference type="NCBI Taxonomy" id="27915"/>
    <lineage>
        <taxon>Eukaryota</taxon>
        <taxon>Metazoa</taxon>
        <taxon>Spiralia</taxon>
        <taxon>Lophotrochozoa</taxon>
        <taxon>Annelida</taxon>
        <taxon>Polychaeta</taxon>
        <taxon>Sedentaria</taxon>
        <taxon>Canalipalpata</taxon>
        <taxon>Sabellida</taxon>
        <taxon>Siboglinidae</taxon>
        <taxon>Ridgeia</taxon>
    </lineage>
</organism>
<name>A0AAD9P7V0_RIDPI</name>
<comment type="caution">
    <text evidence="1">The sequence shown here is derived from an EMBL/GenBank/DDBJ whole genome shotgun (WGS) entry which is preliminary data.</text>
</comment>
<accession>A0AAD9P7V0</accession>
<evidence type="ECO:0000313" key="1">
    <source>
        <dbReference type="EMBL" id="KAK2189675.1"/>
    </source>
</evidence>
<proteinExistence type="predicted"/>
<gene>
    <name evidence="1" type="ORF">NP493_100g07046</name>
</gene>
<dbReference type="AlphaFoldDB" id="A0AAD9P7V0"/>
<sequence length="97" mass="11180">MIFCSKTSIYMFTTTGTLAVHGCSKRLLNSRDVCTKFVVLLRRQAPCHLVCCYHKLLQEVDKKGEMKHLRGALRVCGYQTWAVKRSQTTKREEKGQQ</sequence>
<evidence type="ECO:0000313" key="2">
    <source>
        <dbReference type="Proteomes" id="UP001209878"/>
    </source>
</evidence>
<keyword evidence="2" id="KW-1185">Reference proteome</keyword>
<dbReference type="Proteomes" id="UP001209878">
    <property type="component" value="Unassembled WGS sequence"/>
</dbReference>
<protein>
    <submittedName>
        <fullName evidence="1">Uncharacterized protein</fullName>
    </submittedName>
</protein>
<reference evidence="1" key="1">
    <citation type="journal article" date="2023" name="Mol. Biol. Evol.">
        <title>Third-Generation Sequencing Reveals the Adaptive Role of the Epigenome in Three Deep-Sea Polychaetes.</title>
        <authorList>
            <person name="Perez M."/>
            <person name="Aroh O."/>
            <person name="Sun Y."/>
            <person name="Lan Y."/>
            <person name="Juniper S.K."/>
            <person name="Young C.R."/>
            <person name="Angers B."/>
            <person name="Qian P.Y."/>
        </authorList>
    </citation>
    <scope>NUCLEOTIDE SEQUENCE</scope>
    <source>
        <strain evidence="1">R07B-5</strain>
    </source>
</reference>
<dbReference type="EMBL" id="JAODUO010000100">
    <property type="protein sequence ID" value="KAK2189675.1"/>
    <property type="molecule type" value="Genomic_DNA"/>
</dbReference>